<comment type="caution">
    <text evidence="2">The sequence shown here is derived from an EMBL/GenBank/DDBJ whole genome shotgun (WGS) entry which is preliminary data.</text>
</comment>
<keyword evidence="3" id="KW-1185">Reference proteome</keyword>
<evidence type="ECO:0000313" key="2">
    <source>
        <dbReference type="EMBL" id="CAG8623889.1"/>
    </source>
</evidence>
<gene>
    <name evidence="2" type="ORF">AGERDE_LOCUS10191</name>
</gene>
<feature type="compositionally biased region" description="Basic and acidic residues" evidence="1">
    <location>
        <begin position="1"/>
        <end position="14"/>
    </location>
</feature>
<dbReference type="EMBL" id="CAJVPL010002985">
    <property type="protein sequence ID" value="CAG8623889.1"/>
    <property type="molecule type" value="Genomic_DNA"/>
</dbReference>
<feature type="compositionally biased region" description="Basic residues" evidence="1">
    <location>
        <begin position="16"/>
        <end position="33"/>
    </location>
</feature>
<sequence length="90" mass="10769">MWFAHTLDDPDYARRNNAKHTGMHLWRKVKHARLQKETQKSLSQHNQNTDNKKHPKDWNNPQLETHDCKQDFEQILLSRPHEGLEFSATL</sequence>
<proteinExistence type="predicted"/>
<protein>
    <submittedName>
        <fullName evidence="2">5883_t:CDS:1</fullName>
    </submittedName>
</protein>
<feature type="compositionally biased region" description="Polar residues" evidence="1">
    <location>
        <begin position="40"/>
        <end position="49"/>
    </location>
</feature>
<feature type="region of interest" description="Disordered" evidence="1">
    <location>
        <begin position="1"/>
        <end position="64"/>
    </location>
</feature>
<organism evidence="2 3">
    <name type="scientific">Ambispora gerdemannii</name>
    <dbReference type="NCBI Taxonomy" id="144530"/>
    <lineage>
        <taxon>Eukaryota</taxon>
        <taxon>Fungi</taxon>
        <taxon>Fungi incertae sedis</taxon>
        <taxon>Mucoromycota</taxon>
        <taxon>Glomeromycotina</taxon>
        <taxon>Glomeromycetes</taxon>
        <taxon>Archaeosporales</taxon>
        <taxon>Ambisporaceae</taxon>
        <taxon>Ambispora</taxon>
    </lineage>
</organism>
<evidence type="ECO:0000313" key="3">
    <source>
        <dbReference type="Proteomes" id="UP000789831"/>
    </source>
</evidence>
<dbReference type="Proteomes" id="UP000789831">
    <property type="component" value="Unassembled WGS sequence"/>
</dbReference>
<name>A0A9N9D5F3_9GLOM</name>
<accession>A0A9N9D5F3</accession>
<evidence type="ECO:0000256" key="1">
    <source>
        <dbReference type="SAM" id="MobiDB-lite"/>
    </source>
</evidence>
<dbReference type="AlphaFoldDB" id="A0A9N9D5F3"/>
<reference evidence="2" key="1">
    <citation type="submission" date="2021-06" db="EMBL/GenBank/DDBJ databases">
        <authorList>
            <person name="Kallberg Y."/>
            <person name="Tangrot J."/>
            <person name="Rosling A."/>
        </authorList>
    </citation>
    <scope>NUCLEOTIDE SEQUENCE</scope>
    <source>
        <strain evidence="2">MT106</strain>
    </source>
</reference>